<evidence type="ECO:0000313" key="1">
    <source>
        <dbReference type="EMBL" id="BDG02845.1"/>
    </source>
</evidence>
<sequence length="149" mass="16662">MSVVNRKAQQHAGPWLDRLFPIQLHGGRIGTVKGFSVLPSNTGILEGGLDPESNEQQRRKIRALAKDRYGPVVEVEPVIEPLPELSRPGRPRERLPWMACVAQLESKPHDPERLASAVTLVWWQDAFTRPIPEEIERAAACIDWASASD</sequence>
<proteinExistence type="predicted"/>
<protein>
    <submittedName>
        <fullName evidence="1">Uncharacterized protein</fullName>
    </submittedName>
</protein>
<accession>A0ABM7WTP3</accession>
<dbReference type="EMBL" id="AP025591">
    <property type="protein sequence ID" value="BDG02845.1"/>
    <property type="molecule type" value="Genomic_DNA"/>
</dbReference>
<name>A0ABM7WTP3_9BACT</name>
<organism evidence="1 2">
    <name type="scientific">Anaeromyxobacter oryzae</name>
    <dbReference type="NCBI Taxonomy" id="2918170"/>
    <lineage>
        <taxon>Bacteria</taxon>
        <taxon>Pseudomonadati</taxon>
        <taxon>Myxococcota</taxon>
        <taxon>Myxococcia</taxon>
        <taxon>Myxococcales</taxon>
        <taxon>Cystobacterineae</taxon>
        <taxon>Anaeromyxobacteraceae</taxon>
        <taxon>Anaeromyxobacter</taxon>
    </lineage>
</organism>
<keyword evidence="2" id="KW-1185">Reference proteome</keyword>
<reference evidence="2" key="1">
    <citation type="journal article" date="2022" name="Int. J. Syst. Evol. Microbiol.">
        <title>Anaeromyxobacter oryzae sp. nov., Anaeromyxobacter diazotrophicus sp. nov. and Anaeromyxobacter paludicola sp. nov., isolated from paddy soils.</title>
        <authorList>
            <person name="Itoh H."/>
            <person name="Xu Z."/>
            <person name="Mise K."/>
            <person name="Masuda Y."/>
            <person name="Ushijima N."/>
            <person name="Hayakawa C."/>
            <person name="Shiratori Y."/>
            <person name="Senoo K."/>
        </authorList>
    </citation>
    <scope>NUCLEOTIDE SEQUENCE [LARGE SCALE GENOMIC DNA]</scope>
    <source>
        <strain evidence="2">Red232</strain>
    </source>
</reference>
<gene>
    <name evidence="1" type="ORF">AMOR_18410</name>
</gene>
<evidence type="ECO:0000313" key="2">
    <source>
        <dbReference type="Proteomes" id="UP001162891"/>
    </source>
</evidence>
<dbReference type="Proteomes" id="UP001162891">
    <property type="component" value="Chromosome"/>
</dbReference>